<dbReference type="EMBL" id="JAIQCV010000008">
    <property type="protein sequence ID" value="KAH1074953.1"/>
    <property type="molecule type" value="Genomic_DNA"/>
</dbReference>
<proteinExistence type="predicted"/>
<dbReference type="AlphaFoldDB" id="A0A9D3VC60"/>
<gene>
    <name evidence="1" type="ORF">J1N35_027281</name>
</gene>
<evidence type="ECO:0000313" key="2">
    <source>
        <dbReference type="Proteomes" id="UP000828251"/>
    </source>
</evidence>
<dbReference type="Proteomes" id="UP000828251">
    <property type="component" value="Unassembled WGS sequence"/>
</dbReference>
<sequence>MLCFIHRRLILGPMAATNSSNFASSNVVFTSDRVVNSFPRHEVVKLGDGTFIQWQQEHFTCPVVIHSITGWFSRSQSVSIGVHSTRSSTYLVAAFHNQSFTLVLFHGCSNGLRCVDYSDKYLRGRHRC</sequence>
<organism evidence="1 2">
    <name type="scientific">Gossypium stocksii</name>
    <dbReference type="NCBI Taxonomy" id="47602"/>
    <lineage>
        <taxon>Eukaryota</taxon>
        <taxon>Viridiplantae</taxon>
        <taxon>Streptophyta</taxon>
        <taxon>Embryophyta</taxon>
        <taxon>Tracheophyta</taxon>
        <taxon>Spermatophyta</taxon>
        <taxon>Magnoliopsida</taxon>
        <taxon>eudicotyledons</taxon>
        <taxon>Gunneridae</taxon>
        <taxon>Pentapetalae</taxon>
        <taxon>rosids</taxon>
        <taxon>malvids</taxon>
        <taxon>Malvales</taxon>
        <taxon>Malvaceae</taxon>
        <taxon>Malvoideae</taxon>
        <taxon>Gossypium</taxon>
    </lineage>
</organism>
<name>A0A9D3VC60_9ROSI</name>
<reference evidence="1 2" key="1">
    <citation type="journal article" date="2021" name="Plant Biotechnol. J.">
        <title>Multi-omics assisted identification of the key and species-specific regulatory components of drought-tolerant mechanisms in Gossypium stocksii.</title>
        <authorList>
            <person name="Yu D."/>
            <person name="Ke L."/>
            <person name="Zhang D."/>
            <person name="Wu Y."/>
            <person name="Sun Y."/>
            <person name="Mei J."/>
            <person name="Sun J."/>
            <person name="Sun Y."/>
        </authorList>
    </citation>
    <scope>NUCLEOTIDE SEQUENCE [LARGE SCALE GENOMIC DNA]</scope>
    <source>
        <strain evidence="2">cv. E1</strain>
        <tissue evidence="1">Leaf</tissue>
    </source>
</reference>
<keyword evidence="2" id="KW-1185">Reference proteome</keyword>
<protein>
    <submittedName>
        <fullName evidence="1">Uncharacterized protein</fullName>
    </submittedName>
</protein>
<accession>A0A9D3VC60</accession>
<evidence type="ECO:0000313" key="1">
    <source>
        <dbReference type="EMBL" id="KAH1074953.1"/>
    </source>
</evidence>
<comment type="caution">
    <text evidence="1">The sequence shown here is derived from an EMBL/GenBank/DDBJ whole genome shotgun (WGS) entry which is preliminary data.</text>
</comment>